<name>A0AC35U9J9_9BILA</name>
<reference evidence="2" key="1">
    <citation type="submission" date="2016-11" db="UniProtKB">
        <authorList>
            <consortium name="WormBaseParasite"/>
        </authorList>
    </citation>
    <scope>IDENTIFICATION</scope>
    <source>
        <strain evidence="2">KR3021</strain>
    </source>
</reference>
<proteinExistence type="predicted"/>
<dbReference type="Proteomes" id="UP000095286">
    <property type="component" value="Unplaced"/>
</dbReference>
<evidence type="ECO:0000313" key="1">
    <source>
        <dbReference type="Proteomes" id="UP000095286"/>
    </source>
</evidence>
<organism evidence="1 2">
    <name type="scientific">Rhabditophanes sp. KR3021</name>
    <dbReference type="NCBI Taxonomy" id="114890"/>
    <lineage>
        <taxon>Eukaryota</taxon>
        <taxon>Metazoa</taxon>
        <taxon>Ecdysozoa</taxon>
        <taxon>Nematoda</taxon>
        <taxon>Chromadorea</taxon>
        <taxon>Rhabditida</taxon>
        <taxon>Tylenchina</taxon>
        <taxon>Panagrolaimomorpha</taxon>
        <taxon>Strongyloidoidea</taxon>
        <taxon>Alloionematidae</taxon>
        <taxon>Rhabditophanes</taxon>
    </lineage>
</organism>
<protein>
    <submittedName>
        <fullName evidence="2">EF-hand domain pair-containing protein</fullName>
    </submittedName>
</protein>
<dbReference type="WBParaSite" id="RSKR_0000904400.1">
    <property type="protein sequence ID" value="RSKR_0000904400.1"/>
    <property type="gene ID" value="RSKR_0000904400"/>
</dbReference>
<accession>A0AC35U9J9</accession>
<sequence length="241" mass="27265">MICLTHKILLAIILLCSIATNAINFDDVDKNKDGKIQYQEFVKFSQNIDNIRVKDNVNNLFVGYDSNRDGSLSVEEFVYLNSAFPDSPISEFQKFFNRLDTNKDGYVTVLEATTNKDSLSPEIINGLFQFADVNNDKMISLREMAAVMAPNEQPVEPVNENLQTARRLMAIIDQNSDRKLTVEELLKYANQYNQISGSEISAVFNALDTNKDGYLVVLELVKLQEKLAALNAYKPTTKIYN</sequence>
<evidence type="ECO:0000313" key="2">
    <source>
        <dbReference type="WBParaSite" id="RSKR_0000904400.1"/>
    </source>
</evidence>